<dbReference type="EMBL" id="LKAM01000011">
    <property type="protein sequence ID" value="KUM46527.1"/>
    <property type="molecule type" value="Genomic_DNA"/>
</dbReference>
<sequence>MELELDLLQETKKRPCLRPLLLPLGQLPMPSYLLFAPLPLVVKLRALDSERVQLNLRLHPALGLDILQ</sequence>
<keyword evidence="1" id="KW-0496">Mitochondrion</keyword>
<comment type="caution">
    <text evidence="1">The sequence shown here is derived from an EMBL/GenBank/DDBJ whole genome shotgun (WGS) entry which is preliminary data.</text>
</comment>
<proteinExistence type="predicted"/>
<evidence type="ECO:0000313" key="1">
    <source>
        <dbReference type="EMBL" id="KUM46527.1"/>
    </source>
</evidence>
<geneLocation type="mitochondrion" evidence="1"/>
<organism evidence="1">
    <name type="scientific">Picea glauca</name>
    <name type="common">White spruce</name>
    <name type="synonym">Pinus glauca</name>
    <dbReference type="NCBI Taxonomy" id="3330"/>
    <lineage>
        <taxon>Eukaryota</taxon>
        <taxon>Viridiplantae</taxon>
        <taxon>Streptophyta</taxon>
        <taxon>Embryophyta</taxon>
        <taxon>Tracheophyta</taxon>
        <taxon>Spermatophyta</taxon>
        <taxon>Pinopsida</taxon>
        <taxon>Pinidae</taxon>
        <taxon>Conifers I</taxon>
        <taxon>Pinales</taxon>
        <taxon>Pinaceae</taxon>
        <taxon>Picea</taxon>
    </lineage>
</organism>
<accession>A0A101LW97</accession>
<gene>
    <name evidence="1" type="ORF">ABT39_MTgene1629</name>
</gene>
<name>A0A101LW97_PICGL</name>
<protein>
    <submittedName>
        <fullName evidence="1">Uncharacterized protein</fullName>
    </submittedName>
</protein>
<dbReference type="AlphaFoldDB" id="A0A101LW97"/>
<reference evidence="1" key="1">
    <citation type="journal article" date="2015" name="Genome Biol. Evol.">
        <title>Organellar Genomes of White Spruce (Picea glauca): Assembly and Annotation.</title>
        <authorList>
            <person name="Jackman S.D."/>
            <person name="Warren R.L."/>
            <person name="Gibb E.A."/>
            <person name="Vandervalk B.P."/>
            <person name="Mohamadi H."/>
            <person name="Chu J."/>
            <person name="Raymond A."/>
            <person name="Pleasance S."/>
            <person name="Coope R."/>
            <person name="Wildung M.R."/>
            <person name="Ritland C.E."/>
            <person name="Bousquet J."/>
            <person name="Jones S.J."/>
            <person name="Bohlmann J."/>
            <person name="Birol I."/>
        </authorList>
    </citation>
    <scope>NUCLEOTIDE SEQUENCE [LARGE SCALE GENOMIC DNA]</scope>
    <source>
        <tissue evidence="1">Flushing bud</tissue>
    </source>
</reference>